<reference evidence="9" key="1">
    <citation type="journal article" date="2014" name="Int. J. Syst. Evol. Microbiol.">
        <title>Complete genome sequence of Corynebacterium casei LMG S-19264T (=DSM 44701T), isolated from a smear-ripened cheese.</title>
        <authorList>
            <consortium name="US DOE Joint Genome Institute (JGI-PGF)"/>
            <person name="Walter F."/>
            <person name="Albersmeier A."/>
            <person name="Kalinowski J."/>
            <person name="Ruckert C."/>
        </authorList>
    </citation>
    <scope>NUCLEOTIDE SEQUENCE</scope>
    <source>
        <strain evidence="9">CGMCC 1.15519</strain>
    </source>
</reference>
<proteinExistence type="predicted"/>
<dbReference type="GO" id="GO:0005886">
    <property type="term" value="C:plasma membrane"/>
    <property type="evidence" value="ECO:0007669"/>
    <property type="project" value="UniProtKB-SubCell"/>
</dbReference>
<dbReference type="PANTHER" id="PTHR42771:SF2">
    <property type="entry name" value="IRON(3+)-HYDROXAMATE IMPORT ATP-BINDING PROTEIN FHUC"/>
    <property type="match status" value="1"/>
</dbReference>
<comment type="subcellular location">
    <subcellularLocation>
        <location evidence="1">Cell membrane</location>
        <topology evidence="1">Peripheral membrane protein</topology>
    </subcellularLocation>
</comment>
<feature type="domain" description="AAA+ ATPase" evidence="8">
    <location>
        <begin position="50"/>
        <end position="244"/>
    </location>
</feature>
<dbReference type="Gene3D" id="3.40.50.300">
    <property type="entry name" value="P-loop containing nucleotide triphosphate hydrolases"/>
    <property type="match status" value="2"/>
</dbReference>
<keyword evidence="4" id="KW-0410">Iron transport</keyword>
<dbReference type="InterPro" id="IPR003593">
    <property type="entry name" value="AAA+_ATPase"/>
</dbReference>
<dbReference type="AlphaFoldDB" id="A0A917E649"/>
<evidence type="ECO:0000256" key="6">
    <source>
        <dbReference type="ARBA" id="ARBA00023065"/>
    </source>
</evidence>
<keyword evidence="6" id="KW-0406">Ion transport</keyword>
<dbReference type="Pfam" id="PF13304">
    <property type="entry name" value="AAA_21"/>
    <property type="match status" value="1"/>
</dbReference>
<evidence type="ECO:0000313" key="9">
    <source>
        <dbReference type="EMBL" id="GGE08548.1"/>
    </source>
</evidence>
<dbReference type="EMBL" id="BMJM01000004">
    <property type="protein sequence ID" value="GGE08548.1"/>
    <property type="molecule type" value="Genomic_DNA"/>
</dbReference>
<evidence type="ECO:0000256" key="2">
    <source>
        <dbReference type="ARBA" id="ARBA00022448"/>
    </source>
</evidence>
<dbReference type="SMART" id="SM00382">
    <property type="entry name" value="AAA"/>
    <property type="match status" value="1"/>
</dbReference>
<organism evidence="9 10">
    <name type="scientific">Sandarakinorhabdus glacialis</name>
    <dbReference type="NCBI Taxonomy" id="1614636"/>
    <lineage>
        <taxon>Bacteria</taxon>
        <taxon>Pseudomonadati</taxon>
        <taxon>Pseudomonadota</taxon>
        <taxon>Alphaproteobacteria</taxon>
        <taxon>Sphingomonadales</taxon>
        <taxon>Sphingosinicellaceae</taxon>
        <taxon>Sandarakinorhabdus</taxon>
    </lineage>
</organism>
<keyword evidence="2" id="KW-0813">Transport</keyword>
<evidence type="ECO:0000256" key="7">
    <source>
        <dbReference type="ARBA" id="ARBA00023136"/>
    </source>
</evidence>
<dbReference type="GO" id="GO:0006302">
    <property type="term" value="P:double-strand break repair"/>
    <property type="evidence" value="ECO:0007669"/>
    <property type="project" value="InterPro"/>
</dbReference>
<dbReference type="InterPro" id="IPR003959">
    <property type="entry name" value="ATPase_AAA_core"/>
</dbReference>
<dbReference type="InterPro" id="IPR051535">
    <property type="entry name" value="Siderophore_ABC-ATPase"/>
</dbReference>
<evidence type="ECO:0000256" key="1">
    <source>
        <dbReference type="ARBA" id="ARBA00004202"/>
    </source>
</evidence>
<name>A0A917E649_9SPHN</name>
<dbReference type="Proteomes" id="UP000635071">
    <property type="component" value="Unassembled WGS sequence"/>
</dbReference>
<evidence type="ECO:0000256" key="5">
    <source>
        <dbReference type="ARBA" id="ARBA00023004"/>
    </source>
</evidence>
<dbReference type="InterPro" id="IPR027417">
    <property type="entry name" value="P-loop_NTPase"/>
</dbReference>
<dbReference type="GO" id="GO:0006826">
    <property type="term" value="P:iron ion transport"/>
    <property type="evidence" value="ECO:0007669"/>
    <property type="project" value="UniProtKB-KW"/>
</dbReference>
<dbReference type="InterPro" id="IPR038729">
    <property type="entry name" value="Rad50/SbcC_AAA"/>
</dbReference>
<reference evidence="9" key="2">
    <citation type="submission" date="2020-09" db="EMBL/GenBank/DDBJ databases">
        <authorList>
            <person name="Sun Q."/>
            <person name="Zhou Y."/>
        </authorList>
    </citation>
    <scope>NUCLEOTIDE SEQUENCE</scope>
    <source>
        <strain evidence="9">CGMCC 1.15519</strain>
    </source>
</reference>
<evidence type="ECO:0000256" key="4">
    <source>
        <dbReference type="ARBA" id="ARBA00022496"/>
    </source>
</evidence>
<sequence>MTARLPGRRTTFDAPHFLLRVLFPLESRHDTSRYPLSIAAARDIEAIEFHPKVTFLVGENGSGKSTLIEAIAVLMGLNPEGGTQNFAFSTRASHSSLAGMLRPVRGVKRPKTRFFLRAESFFNLATNIEDLDTPPDSFGPPIGPNYSDKSLHEQSHGESFMALMLNRFGPQGLYILDEPEAALSPQRQLAMLVRMHDLVGQGCQFIIATHSPILMAYPDATIYQLDDRGILPTTLRDTDHYRVTLDFLRDPEKRIADLLGD</sequence>
<dbReference type="RefSeq" id="WP_188762202.1">
    <property type="nucleotide sequence ID" value="NZ_BMJM01000004.1"/>
</dbReference>
<evidence type="ECO:0000313" key="10">
    <source>
        <dbReference type="Proteomes" id="UP000635071"/>
    </source>
</evidence>
<keyword evidence="3" id="KW-1003">Cell membrane</keyword>
<accession>A0A917E649</accession>
<dbReference type="GO" id="GO:0016887">
    <property type="term" value="F:ATP hydrolysis activity"/>
    <property type="evidence" value="ECO:0007669"/>
    <property type="project" value="InterPro"/>
</dbReference>
<dbReference type="SUPFAM" id="SSF52540">
    <property type="entry name" value="P-loop containing nucleoside triphosphate hydrolases"/>
    <property type="match status" value="1"/>
</dbReference>
<dbReference type="PANTHER" id="PTHR42771">
    <property type="entry name" value="IRON(3+)-HYDROXAMATE IMPORT ATP-BINDING PROTEIN FHUC"/>
    <property type="match status" value="1"/>
</dbReference>
<dbReference type="GO" id="GO:0005524">
    <property type="term" value="F:ATP binding"/>
    <property type="evidence" value="ECO:0007669"/>
    <property type="project" value="InterPro"/>
</dbReference>
<comment type="caution">
    <text evidence="9">The sequence shown here is derived from an EMBL/GenBank/DDBJ whole genome shotgun (WGS) entry which is preliminary data.</text>
</comment>
<keyword evidence="7" id="KW-0472">Membrane</keyword>
<evidence type="ECO:0000259" key="8">
    <source>
        <dbReference type="SMART" id="SM00382"/>
    </source>
</evidence>
<gene>
    <name evidence="9" type="ORF">GCM10011529_13740</name>
</gene>
<evidence type="ECO:0000256" key="3">
    <source>
        <dbReference type="ARBA" id="ARBA00022475"/>
    </source>
</evidence>
<keyword evidence="5" id="KW-0408">Iron</keyword>
<keyword evidence="10" id="KW-1185">Reference proteome</keyword>
<protein>
    <submittedName>
        <fullName evidence="9">ATPase AAA</fullName>
    </submittedName>
</protein>
<dbReference type="Pfam" id="PF13476">
    <property type="entry name" value="AAA_23"/>
    <property type="match status" value="1"/>
</dbReference>